<proteinExistence type="predicted"/>
<name>A0ABD2NPZ0_9CUCU</name>
<keyword evidence="2" id="KW-0812">Transmembrane</keyword>
<keyword evidence="2" id="KW-1133">Transmembrane helix</keyword>
<gene>
    <name evidence="3" type="ORF">HHI36_004023</name>
</gene>
<protein>
    <submittedName>
        <fullName evidence="3">Uncharacterized protein</fullName>
    </submittedName>
</protein>
<dbReference type="Proteomes" id="UP001516400">
    <property type="component" value="Unassembled WGS sequence"/>
</dbReference>
<feature type="region of interest" description="Disordered" evidence="1">
    <location>
        <begin position="135"/>
        <end position="192"/>
    </location>
</feature>
<comment type="caution">
    <text evidence="3">The sequence shown here is derived from an EMBL/GenBank/DDBJ whole genome shotgun (WGS) entry which is preliminary data.</text>
</comment>
<feature type="compositionally biased region" description="Polar residues" evidence="1">
    <location>
        <begin position="151"/>
        <end position="168"/>
    </location>
</feature>
<dbReference type="EMBL" id="JABFTP020000144">
    <property type="protein sequence ID" value="KAL3280791.1"/>
    <property type="molecule type" value="Genomic_DNA"/>
</dbReference>
<sequence>MDKTGISTSTNKPLEVLSTKRKKEVGIISSPGMVIGCCNAAGSFLPAFVILVRKKMQLRLPGLKVLDWTSGKVFLYWMHFFVEYVRPSADKKVLSLLDNHESHKFDPNFEYANQCSSPGSERSTDLLSENSDIDEHYEPESEDSSDSTLDTNFRQNEVCQMQDNVNDTETAEESDQPKKNTRWRKERPETFE</sequence>
<accession>A0ABD2NPZ0</accession>
<evidence type="ECO:0000256" key="2">
    <source>
        <dbReference type="SAM" id="Phobius"/>
    </source>
</evidence>
<evidence type="ECO:0000313" key="4">
    <source>
        <dbReference type="Proteomes" id="UP001516400"/>
    </source>
</evidence>
<evidence type="ECO:0000313" key="3">
    <source>
        <dbReference type="EMBL" id="KAL3280791.1"/>
    </source>
</evidence>
<keyword evidence="2" id="KW-0472">Membrane</keyword>
<dbReference type="AlphaFoldDB" id="A0ABD2NPZ0"/>
<evidence type="ECO:0000256" key="1">
    <source>
        <dbReference type="SAM" id="MobiDB-lite"/>
    </source>
</evidence>
<reference evidence="3 4" key="1">
    <citation type="journal article" date="2021" name="BMC Biol.">
        <title>Horizontally acquired antibacterial genes associated with adaptive radiation of ladybird beetles.</title>
        <authorList>
            <person name="Li H.S."/>
            <person name="Tang X.F."/>
            <person name="Huang Y.H."/>
            <person name="Xu Z.Y."/>
            <person name="Chen M.L."/>
            <person name="Du X.Y."/>
            <person name="Qiu B.Y."/>
            <person name="Chen P.T."/>
            <person name="Zhang W."/>
            <person name="Slipinski A."/>
            <person name="Escalona H.E."/>
            <person name="Waterhouse R.M."/>
            <person name="Zwick A."/>
            <person name="Pang H."/>
        </authorList>
    </citation>
    <scope>NUCLEOTIDE SEQUENCE [LARGE SCALE GENOMIC DNA]</scope>
    <source>
        <strain evidence="3">SYSU2018</strain>
    </source>
</reference>
<organism evidence="3 4">
    <name type="scientific">Cryptolaemus montrouzieri</name>
    <dbReference type="NCBI Taxonomy" id="559131"/>
    <lineage>
        <taxon>Eukaryota</taxon>
        <taxon>Metazoa</taxon>
        <taxon>Ecdysozoa</taxon>
        <taxon>Arthropoda</taxon>
        <taxon>Hexapoda</taxon>
        <taxon>Insecta</taxon>
        <taxon>Pterygota</taxon>
        <taxon>Neoptera</taxon>
        <taxon>Endopterygota</taxon>
        <taxon>Coleoptera</taxon>
        <taxon>Polyphaga</taxon>
        <taxon>Cucujiformia</taxon>
        <taxon>Coccinelloidea</taxon>
        <taxon>Coccinellidae</taxon>
        <taxon>Scymninae</taxon>
        <taxon>Scymnini</taxon>
        <taxon>Cryptolaemus</taxon>
    </lineage>
</organism>
<keyword evidence="4" id="KW-1185">Reference proteome</keyword>
<feature type="transmembrane region" description="Helical" evidence="2">
    <location>
        <begin position="27"/>
        <end position="52"/>
    </location>
</feature>